<evidence type="ECO:0000313" key="2">
    <source>
        <dbReference type="EMBL" id="ANY76554.1"/>
    </source>
</evidence>
<dbReference type="AlphaFoldDB" id="A0A1B2E9A5"/>
<gene>
    <name evidence="2" type="ORF">BBD41_12300</name>
</gene>
<keyword evidence="1" id="KW-0812">Transmembrane</keyword>
<feature type="transmembrane region" description="Helical" evidence="1">
    <location>
        <begin position="12"/>
        <end position="30"/>
    </location>
</feature>
<name>A0A1B2E9A5_9BACL</name>
<sequence length="168" mass="18840">MKPTTKRTRRTLFLAAGLLLAAALFYLLYLRPTPIKTNFFTTVDQEHTIIFEAVNEGMADVQLLDVLVNGGQRPVKAELGVSYSLHLVGGSNLEGNPDIAFVGLGDMPLHPDPSLEDKRAALGQSPRIPLNYGIRLLHDEPIREVELKYRYLGLTFKRDISMGRFFQE</sequence>
<keyword evidence="1" id="KW-1133">Transmembrane helix</keyword>
<protein>
    <submittedName>
        <fullName evidence="2">Uncharacterized protein</fullName>
    </submittedName>
</protein>
<dbReference type="EMBL" id="CP016809">
    <property type="protein sequence ID" value="ANY76554.1"/>
    <property type="molecule type" value="Genomic_DNA"/>
</dbReference>
<dbReference type="RefSeq" id="WP_099480596.1">
    <property type="nucleotide sequence ID" value="NZ_CP016809.1"/>
</dbReference>
<dbReference type="GeneID" id="48309023"/>
<keyword evidence="1" id="KW-0472">Membrane</keyword>
<reference evidence="2" key="1">
    <citation type="submission" date="2016-08" db="EMBL/GenBank/DDBJ databases">
        <title>Complete Genome Seqeunce of Paenibacillus sp. nov. IHBB 9852 from high altitute lake of Indian trans-Himalayas.</title>
        <authorList>
            <person name="Kiran S."/>
            <person name="Swarnkar M.K."/>
            <person name="Rana A."/>
            <person name="Tewari R."/>
            <person name="Gulati A."/>
        </authorList>
    </citation>
    <scope>NUCLEOTIDE SEQUENCE [LARGE SCALE GENOMIC DNA]</scope>
    <source>
        <strain evidence="2">IHBB 9852</strain>
    </source>
</reference>
<dbReference type="KEGG" id="pib:BBD41_12300"/>
<evidence type="ECO:0000256" key="1">
    <source>
        <dbReference type="SAM" id="Phobius"/>
    </source>
</evidence>
<organism evidence="2">
    <name type="scientific">Paenibacillus ihbetae</name>
    <dbReference type="NCBI Taxonomy" id="1870820"/>
    <lineage>
        <taxon>Bacteria</taxon>
        <taxon>Bacillati</taxon>
        <taxon>Bacillota</taxon>
        <taxon>Bacilli</taxon>
        <taxon>Bacillales</taxon>
        <taxon>Paenibacillaceae</taxon>
        <taxon>Paenibacillus</taxon>
    </lineage>
</organism>
<accession>A0A1B2E9A5</accession>
<proteinExistence type="predicted"/>